<sequence>MQDDALVPVAINGLPDEFYGYRFNPEEHPRPATIWSPINGQAIGHRQRKPVSYSTKI</sequence>
<gene>
    <name evidence="2" type="ORF">H4O21_13375</name>
</gene>
<proteinExistence type="predicted"/>
<keyword evidence="3" id="KW-1185">Reference proteome</keyword>
<dbReference type="Proteomes" id="UP000565262">
    <property type="component" value="Unassembled WGS sequence"/>
</dbReference>
<evidence type="ECO:0000313" key="3">
    <source>
        <dbReference type="Proteomes" id="UP000565262"/>
    </source>
</evidence>
<reference evidence="2 3" key="1">
    <citation type="submission" date="2020-08" db="EMBL/GenBank/DDBJ databases">
        <title>Oceanospirillum sp. nov. isolated from marine sediment.</title>
        <authorList>
            <person name="Ji X."/>
        </authorList>
    </citation>
    <scope>NUCLEOTIDE SEQUENCE [LARGE SCALE GENOMIC DNA]</scope>
    <source>
        <strain evidence="2 3">D5</strain>
    </source>
</reference>
<feature type="region of interest" description="Disordered" evidence="1">
    <location>
        <begin position="35"/>
        <end position="57"/>
    </location>
</feature>
<organism evidence="2 3">
    <name type="scientific">Oceanospirillum sediminis</name>
    <dbReference type="NCBI Taxonomy" id="2760088"/>
    <lineage>
        <taxon>Bacteria</taxon>
        <taxon>Pseudomonadati</taxon>
        <taxon>Pseudomonadota</taxon>
        <taxon>Gammaproteobacteria</taxon>
        <taxon>Oceanospirillales</taxon>
        <taxon>Oceanospirillaceae</taxon>
        <taxon>Oceanospirillum</taxon>
    </lineage>
</organism>
<comment type="caution">
    <text evidence="2">The sequence shown here is derived from an EMBL/GenBank/DDBJ whole genome shotgun (WGS) entry which is preliminary data.</text>
</comment>
<dbReference type="EMBL" id="JACJFM010000016">
    <property type="protein sequence ID" value="MBB1487601.1"/>
    <property type="molecule type" value="Genomic_DNA"/>
</dbReference>
<dbReference type="AlphaFoldDB" id="A0A839IRQ4"/>
<accession>A0A839IRQ4</accession>
<evidence type="ECO:0000256" key="1">
    <source>
        <dbReference type="SAM" id="MobiDB-lite"/>
    </source>
</evidence>
<dbReference type="RefSeq" id="WP_182809375.1">
    <property type="nucleotide sequence ID" value="NZ_JACJFM010000016.1"/>
</dbReference>
<protein>
    <submittedName>
        <fullName evidence="2">Uncharacterized protein</fullName>
    </submittedName>
</protein>
<name>A0A839IRQ4_9GAMM</name>
<evidence type="ECO:0000313" key="2">
    <source>
        <dbReference type="EMBL" id="MBB1487601.1"/>
    </source>
</evidence>